<dbReference type="InterPro" id="IPR001179">
    <property type="entry name" value="PPIase_FKBP_dom"/>
</dbReference>
<evidence type="ECO:0000256" key="1">
    <source>
        <dbReference type="ARBA" id="ARBA00000971"/>
    </source>
</evidence>
<keyword evidence="3" id="KW-0677">Repeat</keyword>
<dbReference type="GO" id="GO:0003755">
    <property type="term" value="F:peptidyl-prolyl cis-trans isomerase activity"/>
    <property type="evidence" value="ECO:0007669"/>
    <property type="project" value="UniProtKB-KW"/>
</dbReference>
<keyword evidence="5 6" id="KW-0413">Isomerase</keyword>
<organism evidence="8 9">
    <name type="scientific">Ditylenchus dipsaci</name>
    <dbReference type="NCBI Taxonomy" id="166011"/>
    <lineage>
        <taxon>Eukaryota</taxon>
        <taxon>Metazoa</taxon>
        <taxon>Ecdysozoa</taxon>
        <taxon>Nematoda</taxon>
        <taxon>Chromadorea</taxon>
        <taxon>Rhabditida</taxon>
        <taxon>Tylenchina</taxon>
        <taxon>Tylenchomorpha</taxon>
        <taxon>Sphaerularioidea</taxon>
        <taxon>Anguinidae</taxon>
        <taxon>Anguininae</taxon>
        <taxon>Ditylenchus</taxon>
    </lineage>
</organism>
<evidence type="ECO:0000313" key="8">
    <source>
        <dbReference type="Proteomes" id="UP000887574"/>
    </source>
</evidence>
<dbReference type="AlphaFoldDB" id="A0A915DHG0"/>
<keyword evidence="4 6" id="KW-0697">Rotamase</keyword>
<dbReference type="InterPro" id="IPR051989">
    <property type="entry name" value="FKBP-like_isomerase"/>
</dbReference>
<dbReference type="Proteomes" id="UP000887574">
    <property type="component" value="Unplaced"/>
</dbReference>
<evidence type="ECO:0000256" key="6">
    <source>
        <dbReference type="PROSITE-ProRule" id="PRU00277"/>
    </source>
</evidence>
<evidence type="ECO:0000256" key="5">
    <source>
        <dbReference type="ARBA" id="ARBA00023235"/>
    </source>
</evidence>
<evidence type="ECO:0000256" key="4">
    <source>
        <dbReference type="ARBA" id="ARBA00023110"/>
    </source>
</evidence>
<reference evidence="9" key="1">
    <citation type="submission" date="2022-11" db="UniProtKB">
        <authorList>
            <consortium name="WormBaseParasite"/>
        </authorList>
    </citation>
    <scope>IDENTIFICATION</scope>
</reference>
<dbReference type="FunFam" id="3.10.50.40:FF:000006">
    <property type="entry name" value="Peptidyl-prolyl cis-trans isomerase"/>
    <property type="match status" value="1"/>
</dbReference>
<dbReference type="EC" id="5.2.1.8" evidence="2 6"/>
<dbReference type="Pfam" id="PF00254">
    <property type="entry name" value="FKBP_C"/>
    <property type="match status" value="2"/>
</dbReference>
<accession>A0A915DHG0</accession>
<evidence type="ECO:0000256" key="2">
    <source>
        <dbReference type="ARBA" id="ARBA00013194"/>
    </source>
</evidence>
<dbReference type="WBParaSite" id="jg19912">
    <property type="protein sequence ID" value="jg19912"/>
    <property type="gene ID" value="jg19912"/>
</dbReference>
<name>A0A915DHG0_9BILA</name>
<protein>
    <recommendedName>
        <fullName evidence="2 6">peptidylprolyl isomerase</fullName>
        <ecNumber evidence="2 6">5.2.1.8</ecNumber>
    </recommendedName>
</protein>
<feature type="domain" description="PPIase FKBP-type" evidence="7">
    <location>
        <begin position="52"/>
        <end position="138"/>
    </location>
</feature>
<sequence>MFLHRCPLLHAQRTISSSLLAQDRSWVDEDGVEVEIIKKISDSKCKVKSQPGDHLEQYFKLSDKQGSVIGSNFGHKPYTFVLGHGQAMRAMDGAMRDMCVGEQRKIVIPPDAYEEDERPRGSDPGVTLYYFVELKSIFRPVPGEQWIEDDGLNIEVTHKVEDEECQKAEPGDTLHQHYTLHLEDGTFVDSSHSREKPFIFKLGAGQVIKGMDRAMTGMCEGERRKVVIPPDAAYGEKGRPPTIPGNSWLHFQIQLVKLDKGSGSSKKEL</sequence>
<evidence type="ECO:0000313" key="9">
    <source>
        <dbReference type="WBParaSite" id="jg19912"/>
    </source>
</evidence>
<proteinExistence type="predicted"/>
<dbReference type="SUPFAM" id="SSF54534">
    <property type="entry name" value="FKBP-like"/>
    <property type="match status" value="2"/>
</dbReference>
<dbReference type="PROSITE" id="PS50059">
    <property type="entry name" value="FKBP_PPIASE"/>
    <property type="match status" value="2"/>
</dbReference>
<comment type="catalytic activity">
    <reaction evidence="1 6">
        <text>[protein]-peptidylproline (omega=180) = [protein]-peptidylproline (omega=0)</text>
        <dbReference type="Rhea" id="RHEA:16237"/>
        <dbReference type="Rhea" id="RHEA-COMP:10747"/>
        <dbReference type="Rhea" id="RHEA-COMP:10748"/>
        <dbReference type="ChEBI" id="CHEBI:83833"/>
        <dbReference type="ChEBI" id="CHEBI:83834"/>
        <dbReference type="EC" id="5.2.1.8"/>
    </reaction>
</comment>
<feature type="domain" description="PPIase FKBP-type" evidence="7">
    <location>
        <begin position="171"/>
        <end position="259"/>
    </location>
</feature>
<evidence type="ECO:0000259" key="7">
    <source>
        <dbReference type="PROSITE" id="PS50059"/>
    </source>
</evidence>
<dbReference type="GO" id="GO:0005783">
    <property type="term" value="C:endoplasmic reticulum"/>
    <property type="evidence" value="ECO:0007669"/>
    <property type="project" value="TreeGrafter"/>
</dbReference>
<dbReference type="PANTHER" id="PTHR46046:SF5">
    <property type="entry name" value="PEPTIDYLPROLYL ISOMERASE"/>
    <property type="match status" value="1"/>
</dbReference>
<dbReference type="PANTHER" id="PTHR46046">
    <property type="entry name" value="PEPTIDYLPROLYL ISOMERASE"/>
    <property type="match status" value="1"/>
</dbReference>
<evidence type="ECO:0000256" key="3">
    <source>
        <dbReference type="ARBA" id="ARBA00022737"/>
    </source>
</evidence>
<keyword evidence="8" id="KW-1185">Reference proteome</keyword>
<dbReference type="InterPro" id="IPR046357">
    <property type="entry name" value="PPIase_dom_sf"/>
</dbReference>
<dbReference type="Gene3D" id="3.10.50.40">
    <property type="match status" value="2"/>
</dbReference>